<keyword evidence="2" id="KW-1185">Reference proteome</keyword>
<dbReference type="KEGG" id="ams:AMIS_11180"/>
<organism evidence="1 2">
    <name type="scientific">Actinoplanes missouriensis (strain ATCC 14538 / DSM 43046 / CBS 188.64 / JCM 3121 / NBRC 102363 / NCIMB 12654 / NRRL B-3342 / UNCC 431)</name>
    <dbReference type="NCBI Taxonomy" id="512565"/>
    <lineage>
        <taxon>Bacteria</taxon>
        <taxon>Bacillati</taxon>
        <taxon>Actinomycetota</taxon>
        <taxon>Actinomycetes</taxon>
        <taxon>Micromonosporales</taxon>
        <taxon>Micromonosporaceae</taxon>
        <taxon>Actinoplanes</taxon>
    </lineage>
</organism>
<proteinExistence type="predicted"/>
<evidence type="ECO:0000313" key="1">
    <source>
        <dbReference type="EMBL" id="BAL86338.1"/>
    </source>
</evidence>
<sequence length="183" mass="20302">MTRTFKTGPVEPAHAARMNLATALSATGPDPDRNMDLYGRLTGVWDVANRYRNDDGDWVAGTAVWTFGWVLAGRAVQDVMWFADPGPDGFPVATTGSTMRLKAAGSDAWHVVWFSPQGRTVTLTGRPGDGGDIVQEGERQDGTPVRWLFTEVTSTSFRWLGYMRPAEGEPWELEQEMLARRRP</sequence>
<dbReference type="EMBL" id="AP012319">
    <property type="protein sequence ID" value="BAL86338.1"/>
    <property type="molecule type" value="Genomic_DNA"/>
</dbReference>
<accession>I0H001</accession>
<gene>
    <name evidence="1" type="ordered locus">AMIS_11180</name>
</gene>
<dbReference type="AlphaFoldDB" id="I0H001"/>
<name>I0H001_ACTM4</name>
<evidence type="ECO:0000313" key="2">
    <source>
        <dbReference type="Proteomes" id="UP000007882"/>
    </source>
</evidence>
<dbReference type="STRING" id="512565.AMIS_11180"/>
<reference evidence="1 2" key="1">
    <citation type="submission" date="2012-02" db="EMBL/GenBank/DDBJ databases">
        <title>Complete genome sequence of Actinoplanes missouriensis 431 (= NBRC 102363).</title>
        <authorList>
            <person name="Ohnishi Y."/>
            <person name="Ishikawa J."/>
            <person name="Sekine M."/>
            <person name="Hosoyama A."/>
            <person name="Harada T."/>
            <person name="Narita H."/>
            <person name="Hata T."/>
            <person name="Konno Y."/>
            <person name="Tutikane K."/>
            <person name="Fujita N."/>
            <person name="Horinouchi S."/>
            <person name="Hayakawa M."/>
        </authorList>
    </citation>
    <scope>NUCLEOTIDE SEQUENCE [LARGE SCALE GENOMIC DNA]</scope>
    <source>
        <strain evidence="2">ATCC 14538 / DSM 43046 / CBS 188.64 / JCM 3121 / NBRC 102363 / NCIMB 12654 / NRRL B-3342 / UNCC 431</strain>
    </source>
</reference>
<dbReference type="Proteomes" id="UP000007882">
    <property type="component" value="Chromosome"/>
</dbReference>
<dbReference type="PATRIC" id="fig|512565.3.peg.1121"/>
<dbReference type="eggNOG" id="COG3554">
    <property type="taxonomic scope" value="Bacteria"/>
</dbReference>
<protein>
    <recommendedName>
        <fullName evidence="3">DUF1579 domain-containing protein</fullName>
    </recommendedName>
</protein>
<dbReference type="HOGENOM" id="CLU_114504_0_0_11"/>
<evidence type="ECO:0008006" key="3">
    <source>
        <dbReference type="Google" id="ProtNLM"/>
    </source>
</evidence>